<comment type="caution">
    <text evidence="4">The sequence shown here is derived from an EMBL/GenBank/DDBJ whole genome shotgun (WGS) entry which is preliminary data.</text>
</comment>
<evidence type="ECO:0000256" key="2">
    <source>
        <dbReference type="ARBA" id="ARBA00023002"/>
    </source>
</evidence>
<dbReference type="PRINTS" id="PR00080">
    <property type="entry name" value="SDRFAMILY"/>
</dbReference>
<name>A0A9X0I0C3_9ACTN</name>
<dbReference type="Gene3D" id="3.40.50.720">
    <property type="entry name" value="NAD(P)-binding Rossmann-like Domain"/>
    <property type="match status" value="1"/>
</dbReference>
<dbReference type="EMBL" id="LMWI01000002">
    <property type="protein sequence ID" value="KUJ44475.1"/>
    <property type="molecule type" value="Genomic_DNA"/>
</dbReference>
<keyword evidence="5" id="KW-1185">Reference proteome</keyword>
<dbReference type="InterPro" id="IPR057326">
    <property type="entry name" value="KR_dom"/>
</dbReference>
<dbReference type="InterPro" id="IPR020904">
    <property type="entry name" value="Sc_DH/Rdtase_CS"/>
</dbReference>
<dbReference type="InterPro" id="IPR036291">
    <property type="entry name" value="NAD(P)-bd_dom_sf"/>
</dbReference>
<dbReference type="AlphaFoldDB" id="A0A9X0I0C3"/>
<evidence type="ECO:0000256" key="1">
    <source>
        <dbReference type="ARBA" id="ARBA00006484"/>
    </source>
</evidence>
<organism evidence="4 5">
    <name type="scientific">Micromonospora maris</name>
    <dbReference type="NCBI Taxonomy" id="1003110"/>
    <lineage>
        <taxon>Bacteria</taxon>
        <taxon>Bacillati</taxon>
        <taxon>Actinomycetota</taxon>
        <taxon>Actinomycetes</taxon>
        <taxon>Micromonosporales</taxon>
        <taxon>Micromonosporaceae</taxon>
        <taxon>Micromonospora</taxon>
    </lineage>
</organism>
<evidence type="ECO:0000313" key="4">
    <source>
        <dbReference type="EMBL" id="KUJ44475.1"/>
    </source>
</evidence>
<sequence>MSGEFAGLAAVVTGGGSGIGLAVAELLAARGAAVACLDLDPSQVPAPLHAIACDVGDADSVNAAVRAAVDRLGGLDILVNNAGAGAQGTIEAQSDDEWHRVYDVNVVGIVRVTRAALPYLRVSASAAVVNTCSIAATAGLPGRALYSATKGAVQALTLAMAADHVGEGIRVNCVNPGTVDTPWVRRLVDAADDPTAEYAALRARQPIGRLVTPAEVAAAVAYLASPLAAATTGTVLAVDGGMHGLRLRPPTTTTPTAESRQQ</sequence>
<dbReference type="PROSITE" id="PS00061">
    <property type="entry name" value="ADH_SHORT"/>
    <property type="match status" value="1"/>
</dbReference>
<evidence type="ECO:0000259" key="3">
    <source>
        <dbReference type="SMART" id="SM00822"/>
    </source>
</evidence>
<dbReference type="OMA" id="AEWDMLM"/>
<dbReference type="GO" id="GO:0016491">
    <property type="term" value="F:oxidoreductase activity"/>
    <property type="evidence" value="ECO:0007669"/>
    <property type="project" value="UniProtKB-KW"/>
</dbReference>
<dbReference type="InterPro" id="IPR002347">
    <property type="entry name" value="SDR_fam"/>
</dbReference>
<evidence type="ECO:0000313" key="5">
    <source>
        <dbReference type="Proteomes" id="UP000053246"/>
    </source>
</evidence>
<dbReference type="Pfam" id="PF13561">
    <property type="entry name" value="adh_short_C2"/>
    <property type="match status" value="1"/>
</dbReference>
<dbReference type="PRINTS" id="PR00081">
    <property type="entry name" value="GDHRDH"/>
</dbReference>
<comment type="similarity">
    <text evidence="1">Belongs to the short-chain dehydrogenases/reductases (SDR) family.</text>
</comment>
<protein>
    <submittedName>
        <fullName evidence="4">Short-chain dehydrogenase</fullName>
    </submittedName>
</protein>
<dbReference type="PANTHER" id="PTHR24321">
    <property type="entry name" value="DEHYDROGENASES, SHORT CHAIN"/>
    <property type="match status" value="1"/>
</dbReference>
<proteinExistence type="inferred from homology"/>
<accession>A0A9X0I0C3</accession>
<dbReference type="Proteomes" id="UP000053246">
    <property type="component" value="Unassembled WGS sequence"/>
</dbReference>
<feature type="domain" description="Ketoreductase" evidence="3">
    <location>
        <begin position="8"/>
        <end position="182"/>
    </location>
</feature>
<dbReference type="SUPFAM" id="SSF51735">
    <property type="entry name" value="NAD(P)-binding Rossmann-fold domains"/>
    <property type="match status" value="1"/>
</dbReference>
<dbReference type="CDD" id="cd05233">
    <property type="entry name" value="SDR_c"/>
    <property type="match status" value="1"/>
</dbReference>
<reference evidence="4 5" key="1">
    <citation type="submission" date="2015-10" db="EMBL/GenBank/DDBJ databases">
        <authorList>
            <person name="Ju K.-S."/>
            <person name="Doroghazi J.R."/>
            <person name="Metcalf W.W."/>
        </authorList>
    </citation>
    <scope>NUCLEOTIDE SEQUENCE [LARGE SCALE GENOMIC DNA]</scope>
    <source>
        <strain evidence="4 5">NRRL B-24793</strain>
    </source>
</reference>
<gene>
    <name evidence="4" type="ORF">ADL17_14890</name>
</gene>
<dbReference type="RefSeq" id="WP_013733691.1">
    <property type="nucleotide sequence ID" value="NZ_LMWI01000002.1"/>
</dbReference>
<dbReference type="PANTHER" id="PTHR24321:SF14">
    <property type="entry name" value="SHORT-CHAIN TYPE DEHYDROGENASE_REDUCTASE BLR2146-RELATED"/>
    <property type="match status" value="1"/>
</dbReference>
<dbReference type="FunFam" id="3.40.50.720:FF:000084">
    <property type="entry name" value="Short-chain dehydrogenase reductase"/>
    <property type="match status" value="1"/>
</dbReference>
<dbReference type="SMART" id="SM00822">
    <property type="entry name" value="PKS_KR"/>
    <property type="match status" value="1"/>
</dbReference>
<keyword evidence="2" id="KW-0560">Oxidoreductase</keyword>